<evidence type="ECO:0000256" key="15">
    <source>
        <dbReference type="RuleBase" id="RU003357"/>
    </source>
</evidence>
<protein>
    <submittedName>
        <fullName evidence="18">Vitamin B12 transporter BtuB</fullName>
    </submittedName>
</protein>
<keyword evidence="9" id="KW-0406">Ion transport</keyword>
<dbReference type="Pfam" id="PF00593">
    <property type="entry name" value="TonB_dep_Rec_b-barrel"/>
    <property type="match status" value="1"/>
</dbReference>
<dbReference type="Gene3D" id="2.170.130.10">
    <property type="entry name" value="TonB-dependent receptor, plug domain"/>
    <property type="match status" value="1"/>
</dbReference>
<dbReference type="PANTHER" id="PTHR32552:SF68">
    <property type="entry name" value="FERRICHROME OUTER MEMBRANE TRANSPORTER_PHAGE RECEPTOR"/>
    <property type="match status" value="1"/>
</dbReference>
<evidence type="ECO:0000256" key="4">
    <source>
        <dbReference type="ARBA" id="ARBA00022452"/>
    </source>
</evidence>
<dbReference type="InterPro" id="IPR036942">
    <property type="entry name" value="Beta-barrel_TonB_sf"/>
</dbReference>
<dbReference type="Gene3D" id="2.40.170.20">
    <property type="entry name" value="TonB-dependent receptor, beta-barrel domain"/>
    <property type="match status" value="1"/>
</dbReference>
<keyword evidence="10 15" id="KW-0798">TonB box</keyword>
<keyword evidence="3 14" id="KW-0813">Transport</keyword>
<feature type="domain" description="TonB-dependent receptor-like beta-barrel" evidence="16">
    <location>
        <begin position="255"/>
        <end position="690"/>
    </location>
</feature>
<keyword evidence="6 14" id="KW-0812">Transmembrane</keyword>
<dbReference type="InterPro" id="IPR012910">
    <property type="entry name" value="Plug_dom"/>
</dbReference>
<dbReference type="GO" id="GO:0015344">
    <property type="term" value="F:siderophore uptake transmembrane transporter activity"/>
    <property type="evidence" value="ECO:0007669"/>
    <property type="project" value="TreeGrafter"/>
</dbReference>
<evidence type="ECO:0000313" key="19">
    <source>
        <dbReference type="Proteomes" id="UP000494363"/>
    </source>
</evidence>
<evidence type="ECO:0000256" key="13">
    <source>
        <dbReference type="ARBA" id="ARBA00023237"/>
    </source>
</evidence>
<evidence type="ECO:0000259" key="17">
    <source>
        <dbReference type="Pfam" id="PF07715"/>
    </source>
</evidence>
<evidence type="ECO:0000256" key="7">
    <source>
        <dbReference type="ARBA" id="ARBA00022729"/>
    </source>
</evidence>
<keyword evidence="13 14" id="KW-0998">Cell outer membrane</keyword>
<evidence type="ECO:0000256" key="14">
    <source>
        <dbReference type="PROSITE-ProRule" id="PRU01360"/>
    </source>
</evidence>
<dbReference type="GO" id="GO:0009279">
    <property type="term" value="C:cell outer membrane"/>
    <property type="evidence" value="ECO:0007669"/>
    <property type="project" value="UniProtKB-SubCell"/>
</dbReference>
<dbReference type="EMBL" id="CADIKH010000060">
    <property type="protein sequence ID" value="CAB3772549.1"/>
    <property type="molecule type" value="Genomic_DNA"/>
</dbReference>
<sequence length="728" mass="79195">MQQLLSQFRMRPLTQFVLATLCTSGAQLSHAQEVTDLGSVQSTATASAALSAIKNVQTAPAQAPTQGSLTATEPQSTISEHYIKNSTAPTSNYTDIMNIAPSVSSISPNGPGLMESPTVSIRGFQDGQYNVTFDGIPFGDANNFTHHSTSFFSSQVIHNITVDRGPGDASQIGYATFGGTVAMTSLIPSMTASASLLGTYGSFNTWLAGAELNTGDLQQLGDARATFGYTQSHSDGYLTGAAQRRQNAYFKFEKPLGDNTVLTLFTSVNKIHQNTPFGSSAEQIAEFGPNYGLSSNPLSQAYAGFNVDDVDTDFEYIGVQTRLAQWEIDNKLYTYGYYHTGFQGVSPNSSLPYNAFGPKGPFLPEGNVAGQEQVNNYRAWGDVLRTQREIGPGTLEMGAWFNYQTNLRSRFNANATQNFAFVSPLFSMNDTLATFQPYIQYAWKLPYGFTVTPGVKYVVFRRDLYASLNQGSGLPADFGQTWTKVLPSVQIHETINPHWSAYAQYAKGFLAPNLNTFQIPNLTSSSQPDPQETDNYQIGTTYTTDRLTLAADLYYIKFANEVTSTNIGGNTFFSNAGAATYKGVETEATYYAGLGFSVYGNLTFNSAKQNSNNSWMPFTPNRTAAAGLLYERGPLTGSFITKFIGRQYGTTGNQIPIGGFAQSDLAIGYTFRPASSMVHDVRLGLQIDNIFNRTGIDGFFGFGADAEKTPLYWTQAGRSVFGTVQVDF</sequence>
<evidence type="ECO:0000313" key="18">
    <source>
        <dbReference type="EMBL" id="CAB3772549.1"/>
    </source>
</evidence>
<name>A0A6J5F129_9BURK</name>
<gene>
    <name evidence="18" type="primary">btuB_5</name>
    <name evidence="18" type="ORF">LMG29542_06895</name>
</gene>
<evidence type="ECO:0000256" key="1">
    <source>
        <dbReference type="ARBA" id="ARBA00004571"/>
    </source>
</evidence>
<evidence type="ECO:0000256" key="11">
    <source>
        <dbReference type="ARBA" id="ARBA00023136"/>
    </source>
</evidence>
<keyword evidence="12" id="KW-0675">Receptor</keyword>
<evidence type="ECO:0000256" key="8">
    <source>
        <dbReference type="ARBA" id="ARBA00023004"/>
    </source>
</evidence>
<dbReference type="InterPro" id="IPR039426">
    <property type="entry name" value="TonB-dep_rcpt-like"/>
</dbReference>
<dbReference type="AlphaFoldDB" id="A0A6J5F129"/>
<dbReference type="Pfam" id="PF07715">
    <property type="entry name" value="Plug"/>
    <property type="match status" value="1"/>
</dbReference>
<evidence type="ECO:0000256" key="5">
    <source>
        <dbReference type="ARBA" id="ARBA00022496"/>
    </source>
</evidence>
<evidence type="ECO:0000256" key="2">
    <source>
        <dbReference type="ARBA" id="ARBA00009810"/>
    </source>
</evidence>
<evidence type="ECO:0000259" key="16">
    <source>
        <dbReference type="Pfam" id="PF00593"/>
    </source>
</evidence>
<dbReference type="SUPFAM" id="SSF56935">
    <property type="entry name" value="Porins"/>
    <property type="match status" value="1"/>
</dbReference>
<reference evidence="18 19" key="1">
    <citation type="submission" date="2020-04" db="EMBL/GenBank/DDBJ databases">
        <authorList>
            <person name="De Canck E."/>
        </authorList>
    </citation>
    <scope>NUCLEOTIDE SEQUENCE [LARGE SCALE GENOMIC DNA]</scope>
    <source>
        <strain evidence="18 19">LMG 29542</strain>
    </source>
</reference>
<accession>A0A6J5F129</accession>
<keyword evidence="11 14" id="KW-0472">Membrane</keyword>
<keyword evidence="4 14" id="KW-1134">Transmembrane beta strand</keyword>
<dbReference type="InterPro" id="IPR037066">
    <property type="entry name" value="Plug_dom_sf"/>
</dbReference>
<dbReference type="PROSITE" id="PS52016">
    <property type="entry name" value="TONB_DEPENDENT_REC_3"/>
    <property type="match status" value="1"/>
</dbReference>
<comment type="subcellular location">
    <subcellularLocation>
        <location evidence="1 14">Cell outer membrane</location>
        <topology evidence="1 14">Multi-pass membrane protein</topology>
    </subcellularLocation>
</comment>
<proteinExistence type="inferred from homology"/>
<evidence type="ECO:0000256" key="6">
    <source>
        <dbReference type="ARBA" id="ARBA00022692"/>
    </source>
</evidence>
<evidence type="ECO:0000256" key="12">
    <source>
        <dbReference type="ARBA" id="ARBA00023170"/>
    </source>
</evidence>
<comment type="similarity">
    <text evidence="2 14 15">Belongs to the TonB-dependent receptor family.</text>
</comment>
<dbReference type="PANTHER" id="PTHR32552">
    <property type="entry name" value="FERRICHROME IRON RECEPTOR-RELATED"/>
    <property type="match status" value="1"/>
</dbReference>
<evidence type="ECO:0000256" key="10">
    <source>
        <dbReference type="ARBA" id="ARBA00023077"/>
    </source>
</evidence>
<keyword evidence="5" id="KW-0410">Iron transport</keyword>
<dbReference type="Proteomes" id="UP000494363">
    <property type="component" value="Unassembled WGS sequence"/>
</dbReference>
<keyword evidence="19" id="KW-1185">Reference proteome</keyword>
<keyword evidence="7" id="KW-0732">Signal</keyword>
<organism evidence="18 19">
    <name type="scientific">Paraburkholderia humisilvae</name>
    <dbReference type="NCBI Taxonomy" id="627669"/>
    <lineage>
        <taxon>Bacteria</taxon>
        <taxon>Pseudomonadati</taxon>
        <taxon>Pseudomonadota</taxon>
        <taxon>Betaproteobacteria</taxon>
        <taxon>Burkholderiales</taxon>
        <taxon>Burkholderiaceae</taxon>
        <taxon>Paraburkholderia</taxon>
    </lineage>
</organism>
<evidence type="ECO:0000256" key="9">
    <source>
        <dbReference type="ARBA" id="ARBA00023065"/>
    </source>
</evidence>
<keyword evidence="8" id="KW-0408">Iron</keyword>
<evidence type="ECO:0000256" key="3">
    <source>
        <dbReference type="ARBA" id="ARBA00022448"/>
    </source>
</evidence>
<dbReference type="InterPro" id="IPR000531">
    <property type="entry name" value="Beta-barrel_TonB"/>
</dbReference>
<feature type="domain" description="TonB-dependent receptor plug" evidence="17">
    <location>
        <begin position="72"/>
        <end position="179"/>
    </location>
</feature>